<dbReference type="Pfam" id="PF10720">
    <property type="entry name" value="DUF2515"/>
    <property type="match status" value="1"/>
</dbReference>
<organism evidence="1 2">
    <name type="scientific">Anaerobacillus arseniciselenatis</name>
    <dbReference type="NCBI Taxonomy" id="85682"/>
    <lineage>
        <taxon>Bacteria</taxon>
        <taxon>Bacillati</taxon>
        <taxon>Bacillota</taxon>
        <taxon>Bacilli</taxon>
        <taxon>Bacillales</taxon>
        <taxon>Bacillaceae</taxon>
        <taxon>Anaerobacillus</taxon>
    </lineage>
</organism>
<sequence>MVIYSVAKEEKLLIEEIKRRTEKGNIDNISRTVLYNEFYMKHKEVIWACLASFVSRNAGWNMTDLEGEIFSKFIPKQYREILYLTYERANWLIFSDAYPQLLLYEASKRVGRPLFHLLKFLHVSRYMEKEWTYFWNKQDIERLCTALIVNEQHVIQMPVIEDPYYHDKVFGSLPFVIEDLLHFSTVIFPTLDGRLYGFSVHGFTKVKNRIALGKRLAWLLFTSKEKKPIQTFAAKVEHTGSRFDYEQFIQKIDRKRTPALRETYPVINHHRSDFSDWYNNKTAKKVSRYMEPTKIIKKYELTEWYYKKQRQLEVATKLEQGLLRFFREKLN</sequence>
<dbReference type="OrthoDB" id="2690514at2"/>
<evidence type="ECO:0008006" key="3">
    <source>
        <dbReference type="Google" id="ProtNLM"/>
    </source>
</evidence>
<protein>
    <recommendedName>
        <fullName evidence="3">DUF2515 domain-containing protein</fullName>
    </recommendedName>
</protein>
<accession>A0A1S2LTY2</accession>
<dbReference type="RefSeq" id="WP_071311731.1">
    <property type="nucleotide sequence ID" value="NZ_MLQQ01000001.1"/>
</dbReference>
<proteinExistence type="predicted"/>
<comment type="caution">
    <text evidence="1">The sequence shown here is derived from an EMBL/GenBank/DDBJ whole genome shotgun (WGS) entry which is preliminary data.</text>
</comment>
<keyword evidence="2" id="KW-1185">Reference proteome</keyword>
<dbReference type="AlphaFoldDB" id="A0A1S2LTY2"/>
<dbReference type="Proteomes" id="UP000180098">
    <property type="component" value="Unassembled WGS sequence"/>
</dbReference>
<name>A0A1S2LTY2_9BACI</name>
<evidence type="ECO:0000313" key="2">
    <source>
        <dbReference type="Proteomes" id="UP000180098"/>
    </source>
</evidence>
<dbReference type="InterPro" id="IPR019658">
    <property type="entry name" value="DUF2515"/>
</dbReference>
<gene>
    <name evidence="1" type="ORF">BKP35_02100</name>
</gene>
<reference evidence="1 2" key="1">
    <citation type="submission" date="2016-10" db="EMBL/GenBank/DDBJ databases">
        <title>Draft genome sequences of four alkaliphilic bacteria belonging to the Anaerobacillus genus.</title>
        <authorList>
            <person name="Bassil N.M."/>
            <person name="Lloyd J.R."/>
        </authorList>
    </citation>
    <scope>NUCLEOTIDE SEQUENCE [LARGE SCALE GENOMIC DNA]</scope>
    <source>
        <strain evidence="1 2">DSM 15340</strain>
    </source>
</reference>
<dbReference type="EMBL" id="MLQQ01000001">
    <property type="protein sequence ID" value="OIJ15806.1"/>
    <property type="molecule type" value="Genomic_DNA"/>
</dbReference>
<evidence type="ECO:0000313" key="1">
    <source>
        <dbReference type="EMBL" id="OIJ15806.1"/>
    </source>
</evidence>